<evidence type="ECO:0000313" key="6">
    <source>
        <dbReference type="EMBL" id="ACZ39146.1"/>
    </source>
</evidence>
<dbReference type="HOGENOM" id="CLU_038371_0_0_0"/>
<keyword evidence="2 6" id="KW-0808">Transferase</keyword>
<evidence type="ECO:0000313" key="7">
    <source>
        <dbReference type="Proteomes" id="UP000002027"/>
    </source>
</evidence>
<dbReference type="InParanoid" id="D1C4H9"/>
<dbReference type="RefSeq" id="WP_012872193.1">
    <property type="nucleotide sequence ID" value="NC_013523.1"/>
</dbReference>
<proteinExistence type="inferred from homology"/>
<dbReference type="GO" id="GO:0009244">
    <property type="term" value="P:lipopolysaccharide core region biosynthetic process"/>
    <property type="evidence" value="ECO:0007669"/>
    <property type="project" value="TreeGrafter"/>
</dbReference>
<dbReference type="SUPFAM" id="SSF53756">
    <property type="entry name" value="UDP-Glycosyltransferase/glycogen phosphorylase"/>
    <property type="match status" value="1"/>
</dbReference>
<dbReference type="KEGG" id="sti:Sthe_1712"/>
<comment type="catalytic activity">
    <reaction evidence="5">
        <text>an L-alpha-D-Hep-(1-&gt;5)-[alpha-Kdo-(2-&gt;4)]-alpha-Kdo-(2-&gt;6)-lipid A + ADP-L-glycero-beta-D-manno-heptose = an L-alpha-D-Hep-(1-&gt;3)-L-alpha-D-Hep-(1-&gt;5)-[alpha-Kdo-(2-&gt;4)]-alpha-Kdo-(2-&gt;6)-lipid A + ADP + H(+)</text>
        <dbReference type="Rhea" id="RHEA:74071"/>
        <dbReference type="ChEBI" id="CHEBI:15378"/>
        <dbReference type="ChEBI" id="CHEBI:61506"/>
        <dbReference type="ChEBI" id="CHEBI:193068"/>
        <dbReference type="ChEBI" id="CHEBI:193069"/>
        <dbReference type="ChEBI" id="CHEBI:456216"/>
        <dbReference type="EC" id="2.4.99.24"/>
    </reaction>
</comment>
<keyword evidence="1" id="KW-0328">Glycosyltransferase</keyword>
<name>D1C4H9_SPHTD</name>
<dbReference type="InterPro" id="IPR051199">
    <property type="entry name" value="LPS_LOS_Heptosyltrfase"/>
</dbReference>
<reference evidence="6 7" key="2">
    <citation type="journal article" date="2010" name="Stand. Genomic Sci.">
        <title>Complete genome sequence of Desulfohalobium retbaense type strain (HR(100)).</title>
        <authorList>
            <person name="Spring S."/>
            <person name="Nolan M."/>
            <person name="Lapidus A."/>
            <person name="Glavina Del Rio T."/>
            <person name="Copeland A."/>
            <person name="Tice H."/>
            <person name="Cheng J.F."/>
            <person name="Lucas S."/>
            <person name="Land M."/>
            <person name="Chen F."/>
            <person name="Bruce D."/>
            <person name="Goodwin L."/>
            <person name="Pitluck S."/>
            <person name="Ivanova N."/>
            <person name="Mavromatis K."/>
            <person name="Mikhailova N."/>
            <person name="Pati A."/>
            <person name="Chen A."/>
            <person name="Palaniappan K."/>
            <person name="Hauser L."/>
            <person name="Chang Y.J."/>
            <person name="Jeffries C.D."/>
            <person name="Munk C."/>
            <person name="Kiss H."/>
            <person name="Chain P."/>
            <person name="Han C."/>
            <person name="Brettin T."/>
            <person name="Detter J.C."/>
            <person name="Schuler E."/>
            <person name="Goker M."/>
            <person name="Rohde M."/>
            <person name="Bristow J."/>
            <person name="Eisen J.A."/>
            <person name="Markowitz V."/>
            <person name="Hugenholtz P."/>
            <person name="Kyrpides N.C."/>
            <person name="Klenk H.P."/>
        </authorList>
    </citation>
    <scope>NUCLEOTIDE SEQUENCE [LARGE SCALE GENOMIC DNA]</scope>
    <source>
        <strain evidence="7">ATCC 49802 / DSM 20745 / S 6022</strain>
    </source>
</reference>
<dbReference type="EC" id="2.4.99.24" evidence="4"/>
<dbReference type="eggNOG" id="COG0859">
    <property type="taxonomic scope" value="Bacteria"/>
</dbReference>
<protein>
    <recommendedName>
        <fullName evidence="4">lipopolysaccharide heptosyltransferase II</fullName>
        <ecNumber evidence="4">2.4.99.24</ecNumber>
    </recommendedName>
</protein>
<accession>D1C4H9</accession>
<keyword evidence="7" id="KW-1185">Reference proteome</keyword>
<comment type="similarity">
    <text evidence="3">Belongs to the glycosyltransferase 9 family.</text>
</comment>
<organism evidence="6 7">
    <name type="scientific">Sphaerobacter thermophilus (strain ATCC 49802 / DSM 20745 / KCCM 41009 / NCIMB 13125 / S 6022)</name>
    <dbReference type="NCBI Taxonomy" id="479434"/>
    <lineage>
        <taxon>Bacteria</taxon>
        <taxon>Pseudomonadati</taxon>
        <taxon>Thermomicrobiota</taxon>
        <taxon>Thermomicrobia</taxon>
        <taxon>Sphaerobacterales</taxon>
        <taxon>Sphaerobacterineae</taxon>
        <taxon>Sphaerobacteraceae</taxon>
        <taxon>Sphaerobacter</taxon>
    </lineage>
</organism>
<dbReference type="STRING" id="479434.Sthe_1712"/>
<dbReference type="Gene3D" id="3.40.50.2000">
    <property type="entry name" value="Glycogen Phosphorylase B"/>
    <property type="match status" value="2"/>
</dbReference>
<dbReference type="AlphaFoldDB" id="D1C4H9"/>
<dbReference type="GO" id="GO:0005829">
    <property type="term" value="C:cytosol"/>
    <property type="evidence" value="ECO:0007669"/>
    <property type="project" value="TreeGrafter"/>
</dbReference>
<dbReference type="CDD" id="cd03789">
    <property type="entry name" value="GT9_LPS_heptosyltransferase"/>
    <property type="match status" value="1"/>
</dbReference>
<reference evidence="7" key="1">
    <citation type="submission" date="2009-11" db="EMBL/GenBank/DDBJ databases">
        <title>The complete chromosome 1 of Sphaerobacter thermophilus DSM 20745.</title>
        <authorList>
            <person name="Lucas S."/>
            <person name="Copeland A."/>
            <person name="Lapidus A."/>
            <person name="Glavina del Rio T."/>
            <person name="Dalin E."/>
            <person name="Tice H."/>
            <person name="Bruce D."/>
            <person name="Goodwin L."/>
            <person name="Pitluck S."/>
            <person name="Kyrpides N."/>
            <person name="Mavromatis K."/>
            <person name="Ivanova N."/>
            <person name="Mikhailova N."/>
            <person name="LaButti K.M."/>
            <person name="Clum A."/>
            <person name="Sun H.I."/>
            <person name="Brettin T."/>
            <person name="Detter J.C."/>
            <person name="Han C."/>
            <person name="Larimer F."/>
            <person name="Land M."/>
            <person name="Hauser L."/>
            <person name="Markowitz V."/>
            <person name="Cheng J.F."/>
            <person name="Hugenholtz P."/>
            <person name="Woyke T."/>
            <person name="Wu D."/>
            <person name="Steenblock K."/>
            <person name="Schneider S."/>
            <person name="Pukall R."/>
            <person name="Goeker M."/>
            <person name="Klenk H.P."/>
            <person name="Eisen J.A."/>
        </authorList>
    </citation>
    <scope>NUCLEOTIDE SEQUENCE [LARGE SCALE GENOMIC DNA]</scope>
    <source>
        <strain evidence="7">ATCC 49802 / DSM 20745 / S 6022</strain>
    </source>
</reference>
<evidence type="ECO:0000256" key="4">
    <source>
        <dbReference type="ARBA" id="ARBA00044042"/>
    </source>
</evidence>
<dbReference type="OrthoDB" id="9768048at2"/>
<dbReference type="Pfam" id="PF01075">
    <property type="entry name" value="Glyco_transf_9"/>
    <property type="match status" value="1"/>
</dbReference>
<dbReference type="PANTHER" id="PTHR30160">
    <property type="entry name" value="TETRAACYLDISACCHARIDE 4'-KINASE-RELATED"/>
    <property type="match status" value="1"/>
</dbReference>
<dbReference type="GO" id="GO:0008713">
    <property type="term" value="F:ADP-heptose-lipopolysaccharide heptosyltransferase activity"/>
    <property type="evidence" value="ECO:0007669"/>
    <property type="project" value="UniProtKB-EC"/>
</dbReference>
<dbReference type="PANTHER" id="PTHR30160:SF1">
    <property type="entry name" value="LIPOPOLYSACCHARIDE 1,2-N-ACETYLGLUCOSAMINETRANSFERASE-RELATED"/>
    <property type="match status" value="1"/>
</dbReference>
<evidence type="ECO:0000256" key="1">
    <source>
        <dbReference type="ARBA" id="ARBA00022676"/>
    </source>
</evidence>
<evidence type="ECO:0000256" key="5">
    <source>
        <dbReference type="ARBA" id="ARBA00047503"/>
    </source>
</evidence>
<evidence type="ECO:0000256" key="3">
    <source>
        <dbReference type="ARBA" id="ARBA00043995"/>
    </source>
</evidence>
<gene>
    <name evidence="6" type="ordered locus">Sthe_1712</name>
</gene>
<dbReference type="CAZy" id="GT9">
    <property type="family name" value="Glycosyltransferase Family 9"/>
</dbReference>
<dbReference type="Proteomes" id="UP000002027">
    <property type="component" value="Chromosome 1"/>
</dbReference>
<sequence>MRPRARSHRLREHAVGAGARLAGRLARPRHIPEPPEPGTAPRILVVKPCCLGDVLMATPALRALATHYPGAEIDVVTTDWSAPALAGNPHVARIIPYPNRLPMVGLHFLARTLRRTGYDLGIGLDPSPLVNVLLWRSGIPVRAGIDSAGRGIGLTHPVTPDPALHETEAYLAVLAAIGVPPAGTEPEYHPSAEARRSAAVIIPDDAPPTVVIHPGGAVNPGTAMPAKRWPPERFAALADRLAGEAGARVILAGASSDRAVVAAVVRRTQAPVVNLCGRLTLDELAAVAERAALYVGNDSGTSHLAAAVGTPTVTIFGPTNPGRYRPLGPHARVCAPPESWKGAVIDLRHERGDGPSVESVTVDMVAAACLEVLGAAGKGAA</sequence>
<dbReference type="NCBIfam" id="TIGR02195">
    <property type="entry name" value="heptsyl_trn_II"/>
    <property type="match status" value="1"/>
</dbReference>
<dbReference type="InterPro" id="IPR002201">
    <property type="entry name" value="Glyco_trans_9"/>
</dbReference>
<dbReference type="EMBL" id="CP001823">
    <property type="protein sequence ID" value="ACZ39146.1"/>
    <property type="molecule type" value="Genomic_DNA"/>
</dbReference>
<evidence type="ECO:0000256" key="2">
    <source>
        <dbReference type="ARBA" id="ARBA00022679"/>
    </source>
</evidence>
<dbReference type="InterPro" id="IPR011910">
    <property type="entry name" value="RfaF"/>
</dbReference>